<dbReference type="InterPro" id="IPR011990">
    <property type="entry name" value="TPR-like_helical_dom_sf"/>
</dbReference>
<dbReference type="NCBIfam" id="TIGR00756">
    <property type="entry name" value="PPR"/>
    <property type="match status" value="4"/>
</dbReference>
<dbReference type="Pfam" id="PF01535">
    <property type="entry name" value="PPR"/>
    <property type="match status" value="5"/>
</dbReference>
<keyword evidence="4" id="KW-0732">Signal</keyword>
<name>A0A0D9WJ16_9ORYZ</name>
<feature type="signal peptide" evidence="4">
    <location>
        <begin position="1"/>
        <end position="17"/>
    </location>
</feature>
<reference evidence="5 6" key="1">
    <citation type="submission" date="2012-08" db="EMBL/GenBank/DDBJ databases">
        <title>Oryza genome evolution.</title>
        <authorList>
            <person name="Wing R.A."/>
        </authorList>
    </citation>
    <scope>NUCLEOTIDE SEQUENCE</scope>
</reference>
<dbReference type="AlphaFoldDB" id="A0A0D9WJ16"/>
<keyword evidence="1" id="KW-0677">Repeat</keyword>
<dbReference type="FunFam" id="1.25.40.10:FF:000364">
    <property type="entry name" value="Pentatricopeptide repeat (PPR-like) superfamily protein"/>
    <property type="match status" value="1"/>
</dbReference>
<keyword evidence="2" id="KW-0809">Transit peptide</keyword>
<keyword evidence="6" id="KW-1185">Reference proteome</keyword>
<dbReference type="Proteomes" id="UP000032180">
    <property type="component" value="Chromosome 5"/>
</dbReference>
<dbReference type="eggNOG" id="KOG4197">
    <property type="taxonomic scope" value="Eukaryota"/>
</dbReference>
<evidence type="ECO:0000256" key="3">
    <source>
        <dbReference type="PROSITE-ProRule" id="PRU00708"/>
    </source>
</evidence>
<dbReference type="InterPro" id="IPR050421">
    <property type="entry name" value="PPR"/>
</dbReference>
<dbReference type="Gramene" id="LPERR05G19760.1">
    <property type="protein sequence ID" value="LPERR05G19760.1"/>
    <property type="gene ID" value="LPERR05G19760"/>
</dbReference>
<sequence>MSRSLPLLLLHSALCCSKPAPSRLLSSSSAAATAAATAVSTFGARAGGANGIVSAVLEIVGPIELLLPSSEPARLYVRLLRRCARGGALAAGAAAVHGHVVKRGFASVSLVSNVLMDTYAKGGLIDACHHLFDEMPSRDVASWCTVIAAHASRGHCFEAIGLFKELLSSEAKPNQFVISSVLNACARSGVLEQGLMVHGFAVKSGLGTDRFVEVGIVDMYSKCGNVGYSFRMFNGIPVKSSVTWNAMISGFVENNCFMEAVELCQDMHRVGMAMDVVTLRVVAGVAAILGAFEFCRNVHVYALKVGLGRDCFVVSELIKSAGKAGETQYIKKLVPAVRRHTASLYSLAISGYHSNGCQGEAVKLAEVLLSSGFNLREGDLVTVLNICHSKKEVQQIHAYIFRTGNLSYTNVCNSLISIYSEIGSLIHAESIFKTMQSRDVISWTAVMAGCIKNLQYEKAFGYFSELRNSGEPLDQHSVANIINACTGLEDMYKGKQIHSLALKLGLLLSDFISASLVNMYAKCHHIEGAAQLFSNTLFPQNLVMVNAMISGYCWNFLPQKALLLFCREYRSGLCPDHFTFSTVLGACADIGAKGAGEQIHGHLVKIGSEYLDVVAGNAIINLYVKCGCIASACRFFHSMRGWNINSYAMLMLGYIQNRCSDEALQLFSKMQHSGLHANRVTFARILRGCADLYAIRLGRQLHASIIKMGLISDVYVANALVGMYKKSEGWVESKRDSKETLAPEQDTKETEQRDIRSTLEEIGLFKLEEEKDVQTFADARKVYTRAASVLGHDLRTHSVIGNWKNDRVLLNHKNSEYQENGGEPVKLFALLQEDSMKSDKFVLLVITDNSNLKTKGAGFINAELVRRSGMPTLFKYSKERNYCGCHAHYLST</sequence>
<dbReference type="Pfam" id="PF13041">
    <property type="entry name" value="PPR_2"/>
    <property type="match status" value="1"/>
</dbReference>
<reference evidence="6" key="2">
    <citation type="submission" date="2013-12" db="EMBL/GenBank/DDBJ databases">
        <authorList>
            <person name="Yu Y."/>
            <person name="Lee S."/>
            <person name="de Baynast K."/>
            <person name="Wissotski M."/>
            <person name="Liu L."/>
            <person name="Talag J."/>
            <person name="Goicoechea J."/>
            <person name="Angelova A."/>
            <person name="Jetty R."/>
            <person name="Kudrna D."/>
            <person name="Golser W."/>
            <person name="Rivera L."/>
            <person name="Zhang J."/>
            <person name="Wing R."/>
        </authorList>
    </citation>
    <scope>NUCLEOTIDE SEQUENCE</scope>
</reference>
<proteinExistence type="predicted"/>
<accession>A0A0D9WJ16</accession>
<dbReference type="PANTHER" id="PTHR47928:SF207">
    <property type="entry name" value="PENTATRICOPEPTIDE REPEAT-CONTAINING PROTEIN"/>
    <property type="match status" value="1"/>
</dbReference>
<dbReference type="PANTHER" id="PTHR47928">
    <property type="entry name" value="REPEAT-CONTAINING PROTEIN, PUTATIVE-RELATED"/>
    <property type="match status" value="1"/>
</dbReference>
<evidence type="ECO:0000313" key="5">
    <source>
        <dbReference type="EnsemblPlants" id="LPERR05G19760.1"/>
    </source>
</evidence>
<evidence type="ECO:0000313" key="6">
    <source>
        <dbReference type="Proteomes" id="UP000032180"/>
    </source>
</evidence>
<dbReference type="InterPro" id="IPR002885">
    <property type="entry name" value="PPR_rpt"/>
</dbReference>
<evidence type="ECO:0000256" key="4">
    <source>
        <dbReference type="SAM" id="SignalP"/>
    </source>
</evidence>
<dbReference type="GO" id="GO:0009451">
    <property type="term" value="P:RNA modification"/>
    <property type="evidence" value="ECO:0007669"/>
    <property type="project" value="UniProtKB-ARBA"/>
</dbReference>
<feature type="repeat" description="PPR" evidence="3">
    <location>
        <begin position="643"/>
        <end position="677"/>
    </location>
</feature>
<dbReference type="PROSITE" id="PS51375">
    <property type="entry name" value="PPR"/>
    <property type="match status" value="4"/>
</dbReference>
<feature type="repeat" description="PPR" evidence="3">
    <location>
        <begin position="240"/>
        <end position="274"/>
    </location>
</feature>
<dbReference type="EnsemblPlants" id="LPERR05G19760.1">
    <property type="protein sequence ID" value="LPERR05G19760.1"/>
    <property type="gene ID" value="LPERR05G19760"/>
</dbReference>
<dbReference type="FunFam" id="1.25.40.10:FF:003699">
    <property type="entry name" value="Os05g0534900 protein"/>
    <property type="match status" value="1"/>
</dbReference>
<dbReference type="HOGENOM" id="CLU_015687_0_0_1"/>
<reference evidence="5" key="3">
    <citation type="submission" date="2015-04" db="UniProtKB">
        <authorList>
            <consortium name="EnsemblPlants"/>
        </authorList>
    </citation>
    <scope>IDENTIFICATION</scope>
</reference>
<feature type="chain" id="PRO_5002348849" description="DYW domain-containing protein" evidence="4">
    <location>
        <begin position="18"/>
        <end position="892"/>
    </location>
</feature>
<dbReference type="STRING" id="77586.A0A0D9WJ16"/>
<evidence type="ECO:0000256" key="2">
    <source>
        <dbReference type="ARBA" id="ARBA00022946"/>
    </source>
</evidence>
<dbReference type="FunFam" id="1.25.40.10:FF:001325">
    <property type="entry name" value="Tetratricopeptide repeat (TPR)-like superfamily protein"/>
    <property type="match status" value="1"/>
</dbReference>
<dbReference type="FunFam" id="1.25.40.10:FF:000381">
    <property type="entry name" value="Pentatricopeptide repeat-containing protein"/>
    <property type="match status" value="1"/>
</dbReference>
<feature type="repeat" description="PPR" evidence="3">
    <location>
        <begin position="439"/>
        <end position="473"/>
    </location>
</feature>
<evidence type="ECO:0000256" key="1">
    <source>
        <dbReference type="ARBA" id="ARBA00022737"/>
    </source>
</evidence>
<dbReference type="Gene3D" id="1.25.40.10">
    <property type="entry name" value="Tetratricopeptide repeat domain"/>
    <property type="match status" value="5"/>
</dbReference>
<organism evidence="5 6">
    <name type="scientific">Leersia perrieri</name>
    <dbReference type="NCBI Taxonomy" id="77586"/>
    <lineage>
        <taxon>Eukaryota</taxon>
        <taxon>Viridiplantae</taxon>
        <taxon>Streptophyta</taxon>
        <taxon>Embryophyta</taxon>
        <taxon>Tracheophyta</taxon>
        <taxon>Spermatophyta</taxon>
        <taxon>Magnoliopsida</taxon>
        <taxon>Liliopsida</taxon>
        <taxon>Poales</taxon>
        <taxon>Poaceae</taxon>
        <taxon>BOP clade</taxon>
        <taxon>Oryzoideae</taxon>
        <taxon>Oryzeae</taxon>
        <taxon>Oryzinae</taxon>
        <taxon>Leersia</taxon>
    </lineage>
</organism>
<feature type="repeat" description="PPR" evidence="3">
    <location>
        <begin position="139"/>
        <end position="173"/>
    </location>
</feature>
<dbReference type="Pfam" id="PF13812">
    <property type="entry name" value="PPR_3"/>
    <property type="match status" value="1"/>
</dbReference>
<protein>
    <recommendedName>
        <fullName evidence="7">DYW domain-containing protein</fullName>
    </recommendedName>
</protein>
<evidence type="ECO:0008006" key="7">
    <source>
        <dbReference type="Google" id="ProtNLM"/>
    </source>
</evidence>